<evidence type="ECO:0000313" key="1">
    <source>
        <dbReference type="EMBL" id="CAH2217204.1"/>
    </source>
</evidence>
<dbReference type="EMBL" id="CAKXAJ010017820">
    <property type="protein sequence ID" value="CAH2217204.1"/>
    <property type="molecule type" value="Genomic_DNA"/>
</dbReference>
<name>A0A8S4QUZ0_9NEOP</name>
<reference evidence="1" key="1">
    <citation type="submission" date="2022-03" db="EMBL/GenBank/DDBJ databases">
        <authorList>
            <person name="Lindestad O."/>
        </authorList>
    </citation>
    <scope>NUCLEOTIDE SEQUENCE</scope>
</reference>
<dbReference type="AlphaFoldDB" id="A0A8S4QUZ0"/>
<accession>A0A8S4QUZ0</accession>
<gene>
    <name evidence="1" type="primary">jg22632</name>
    <name evidence="1" type="ORF">PAEG_LOCUS5120</name>
</gene>
<dbReference type="Proteomes" id="UP000838756">
    <property type="component" value="Unassembled WGS sequence"/>
</dbReference>
<protein>
    <submittedName>
        <fullName evidence="1">Jg22632 protein</fullName>
    </submittedName>
</protein>
<proteinExistence type="predicted"/>
<comment type="caution">
    <text evidence="1">The sequence shown here is derived from an EMBL/GenBank/DDBJ whole genome shotgun (WGS) entry which is preliminary data.</text>
</comment>
<sequence>MYVARVKFITCSSGKWVGMLNIEQQSFAERYLNDVCEERAAPARDCVDCARAEVNTLCSSASAAAGH</sequence>
<organism evidence="1 2">
    <name type="scientific">Pararge aegeria aegeria</name>
    <dbReference type="NCBI Taxonomy" id="348720"/>
    <lineage>
        <taxon>Eukaryota</taxon>
        <taxon>Metazoa</taxon>
        <taxon>Ecdysozoa</taxon>
        <taxon>Arthropoda</taxon>
        <taxon>Hexapoda</taxon>
        <taxon>Insecta</taxon>
        <taxon>Pterygota</taxon>
        <taxon>Neoptera</taxon>
        <taxon>Endopterygota</taxon>
        <taxon>Lepidoptera</taxon>
        <taxon>Glossata</taxon>
        <taxon>Ditrysia</taxon>
        <taxon>Papilionoidea</taxon>
        <taxon>Nymphalidae</taxon>
        <taxon>Satyrinae</taxon>
        <taxon>Satyrini</taxon>
        <taxon>Parargina</taxon>
        <taxon>Pararge</taxon>
    </lineage>
</organism>
<evidence type="ECO:0000313" key="2">
    <source>
        <dbReference type="Proteomes" id="UP000838756"/>
    </source>
</evidence>
<keyword evidence="2" id="KW-1185">Reference proteome</keyword>